<dbReference type="RefSeq" id="WP_354659616.1">
    <property type="nucleotide sequence ID" value="NZ_JBEXAC010000001.1"/>
</dbReference>
<protein>
    <submittedName>
        <fullName evidence="9">RagB/SusD family nutrient uptake outer membrane protein</fullName>
    </submittedName>
</protein>
<name>A0ABV2T1S9_9BACT</name>
<comment type="caution">
    <text evidence="9">The sequence shown here is derived from an EMBL/GenBank/DDBJ whole genome shotgun (WGS) entry which is preliminary data.</text>
</comment>
<proteinExistence type="inferred from homology"/>
<evidence type="ECO:0000256" key="5">
    <source>
        <dbReference type="ARBA" id="ARBA00023237"/>
    </source>
</evidence>
<dbReference type="InterPro" id="IPR012944">
    <property type="entry name" value="SusD_RagB_dom"/>
</dbReference>
<dbReference type="SUPFAM" id="SSF48452">
    <property type="entry name" value="TPR-like"/>
    <property type="match status" value="1"/>
</dbReference>
<comment type="similarity">
    <text evidence="2">Belongs to the SusD family.</text>
</comment>
<feature type="chain" id="PRO_5047143840" evidence="6">
    <location>
        <begin position="22"/>
        <end position="550"/>
    </location>
</feature>
<comment type="subcellular location">
    <subcellularLocation>
        <location evidence="1">Cell outer membrane</location>
    </subcellularLocation>
</comment>
<evidence type="ECO:0000259" key="7">
    <source>
        <dbReference type="Pfam" id="PF07980"/>
    </source>
</evidence>
<evidence type="ECO:0000259" key="8">
    <source>
        <dbReference type="Pfam" id="PF14322"/>
    </source>
</evidence>
<organism evidence="9 10">
    <name type="scientific">Chitinophaga defluvii</name>
    <dbReference type="NCBI Taxonomy" id="3163343"/>
    <lineage>
        <taxon>Bacteria</taxon>
        <taxon>Pseudomonadati</taxon>
        <taxon>Bacteroidota</taxon>
        <taxon>Chitinophagia</taxon>
        <taxon>Chitinophagales</taxon>
        <taxon>Chitinophagaceae</taxon>
        <taxon>Chitinophaga</taxon>
    </lineage>
</organism>
<gene>
    <name evidence="9" type="ORF">ABR189_06330</name>
</gene>
<evidence type="ECO:0000256" key="4">
    <source>
        <dbReference type="ARBA" id="ARBA00023136"/>
    </source>
</evidence>
<evidence type="ECO:0000256" key="6">
    <source>
        <dbReference type="SAM" id="SignalP"/>
    </source>
</evidence>
<evidence type="ECO:0000256" key="2">
    <source>
        <dbReference type="ARBA" id="ARBA00006275"/>
    </source>
</evidence>
<dbReference type="EMBL" id="JBEXAC010000001">
    <property type="protein sequence ID" value="MET6996975.1"/>
    <property type="molecule type" value="Genomic_DNA"/>
</dbReference>
<dbReference type="Pfam" id="PF14322">
    <property type="entry name" value="SusD-like_3"/>
    <property type="match status" value="1"/>
</dbReference>
<feature type="signal peptide" evidence="6">
    <location>
        <begin position="1"/>
        <end position="21"/>
    </location>
</feature>
<dbReference type="Proteomes" id="UP001549749">
    <property type="component" value="Unassembled WGS sequence"/>
</dbReference>
<dbReference type="InterPro" id="IPR033985">
    <property type="entry name" value="SusD-like_N"/>
</dbReference>
<keyword evidence="3 6" id="KW-0732">Signal</keyword>
<dbReference type="CDD" id="cd08977">
    <property type="entry name" value="SusD"/>
    <property type="match status" value="1"/>
</dbReference>
<dbReference type="InterPro" id="IPR011990">
    <property type="entry name" value="TPR-like_helical_dom_sf"/>
</dbReference>
<keyword evidence="4" id="KW-0472">Membrane</keyword>
<dbReference type="Gene3D" id="1.25.40.390">
    <property type="match status" value="1"/>
</dbReference>
<keyword evidence="10" id="KW-1185">Reference proteome</keyword>
<sequence>MMKLKNIFPVICLLGMLFNTACNKLDSYLDKAESGGMSEDEVFKNFRQTKAYLANIYGTGLFIDWYGGNQWGFSFDGATDDGYGAYKYWPCPKFFYDGSLSPSNNPMDKWADLYFSIRKTNIFLEKIDALPLEPNNAEQAQEKPWMKGEAFFLRAWFYAELYKRYGAVPLIDKPLQITDNLNTPRTSADSVVDFITQYCDSAIALLPLKYSLKDLGRPTRGAARMLKARTLLYAASPWQNTSNDKTRWQKAADAAKALIDEKMYELDASYKGLFHTRNSPEIIFQSNVNDQNHLHDYLMPSQAGFSILQPLQGIVDAYEMNNGMSINTPGSGYDPQDPYKNRDPRFAMSIIYNGRKWRGFTIETFVGGLDGLNKNGGSGEYTHTGYYLGKTLDETGSLTPEWRPGSHYYIFMRFAEALLIYAEAQNEASDNPDQSIYDAINRIRDRQGVKMPPIPQGLSKTEMRECIRHERRIELAFENQRFWDIRRWGITTTVLQEAWGMRITKDANENFTYNKFIIESRTGLKKAWDRYPIPQSELNRNSALIQNTGY</sequence>
<dbReference type="Pfam" id="PF07980">
    <property type="entry name" value="SusD_RagB"/>
    <property type="match status" value="1"/>
</dbReference>
<feature type="domain" description="RagB/SusD" evidence="7">
    <location>
        <begin position="280"/>
        <end position="550"/>
    </location>
</feature>
<evidence type="ECO:0000313" key="9">
    <source>
        <dbReference type="EMBL" id="MET6996975.1"/>
    </source>
</evidence>
<keyword evidence="5" id="KW-0998">Cell outer membrane</keyword>
<accession>A0ABV2T1S9</accession>
<reference evidence="9 10" key="1">
    <citation type="submission" date="2024-06" db="EMBL/GenBank/DDBJ databases">
        <title>Chitinophaga defluvii sp. nov., isolated from municipal sewage.</title>
        <authorList>
            <person name="Zhang L."/>
        </authorList>
    </citation>
    <scope>NUCLEOTIDE SEQUENCE [LARGE SCALE GENOMIC DNA]</scope>
    <source>
        <strain evidence="9 10">H8</strain>
    </source>
</reference>
<feature type="domain" description="SusD-like N-terminal" evidence="8">
    <location>
        <begin position="104"/>
        <end position="229"/>
    </location>
</feature>
<evidence type="ECO:0000313" key="10">
    <source>
        <dbReference type="Proteomes" id="UP001549749"/>
    </source>
</evidence>
<evidence type="ECO:0000256" key="3">
    <source>
        <dbReference type="ARBA" id="ARBA00022729"/>
    </source>
</evidence>
<evidence type="ECO:0000256" key="1">
    <source>
        <dbReference type="ARBA" id="ARBA00004442"/>
    </source>
</evidence>